<dbReference type="AlphaFoldDB" id="A0A2A9MAR0"/>
<dbReference type="Gene3D" id="1.25.40.10">
    <property type="entry name" value="Tetratricopeptide repeat domain"/>
    <property type="match status" value="2"/>
</dbReference>
<dbReference type="InterPro" id="IPR019734">
    <property type="entry name" value="TPR_rpt"/>
</dbReference>
<evidence type="ECO:0000313" key="5">
    <source>
        <dbReference type="EMBL" id="PFH32773.1"/>
    </source>
</evidence>
<keyword evidence="6" id="KW-1185">Reference proteome</keyword>
<comment type="caution">
    <text evidence="5">The sequence shown here is derived from an EMBL/GenBank/DDBJ whole genome shotgun (WGS) entry which is preliminary data.</text>
</comment>
<organism evidence="5 6">
    <name type="scientific">Besnoitia besnoiti</name>
    <name type="common">Apicomplexan protozoan</name>
    <dbReference type="NCBI Taxonomy" id="94643"/>
    <lineage>
        <taxon>Eukaryota</taxon>
        <taxon>Sar</taxon>
        <taxon>Alveolata</taxon>
        <taxon>Apicomplexa</taxon>
        <taxon>Conoidasida</taxon>
        <taxon>Coccidia</taxon>
        <taxon>Eucoccidiorida</taxon>
        <taxon>Eimeriorina</taxon>
        <taxon>Sarcocystidae</taxon>
        <taxon>Besnoitia</taxon>
    </lineage>
</organism>
<feature type="repeat" description="TPR" evidence="3">
    <location>
        <begin position="860"/>
        <end position="893"/>
    </location>
</feature>
<name>A0A2A9MAR0_BESBE</name>
<dbReference type="Proteomes" id="UP000224006">
    <property type="component" value="Chromosome IX"/>
</dbReference>
<proteinExistence type="inferred from homology"/>
<dbReference type="PANTHER" id="PTHR12558:SF13">
    <property type="entry name" value="CELL DIVISION CYCLE PROTEIN 27 HOMOLOG"/>
    <property type="match status" value="1"/>
</dbReference>
<feature type="region of interest" description="Disordered" evidence="4">
    <location>
        <begin position="1030"/>
        <end position="1053"/>
    </location>
</feature>
<dbReference type="PANTHER" id="PTHR12558">
    <property type="entry name" value="CELL DIVISION CYCLE 16,23,27"/>
    <property type="match status" value="1"/>
</dbReference>
<gene>
    <name evidence="5" type="ORF">BESB_013850</name>
</gene>
<reference evidence="5 6" key="1">
    <citation type="submission" date="2017-09" db="EMBL/GenBank/DDBJ databases">
        <title>Genome sequencing of Besnoitia besnoiti strain Bb-Ger1.</title>
        <authorList>
            <person name="Schares G."/>
            <person name="Venepally P."/>
            <person name="Lorenzi H.A."/>
        </authorList>
    </citation>
    <scope>NUCLEOTIDE SEQUENCE [LARGE SCALE GENOMIC DNA]</scope>
    <source>
        <strain evidence="5 6">Bb-Ger1</strain>
    </source>
</reference>
<accession>A0A2A9MAR0</accession>
<dbReference type="SMART" id="SM00028">
    <property type="entry name" value="TPR"/>
    <property type="match status" value="4"/>
</dbReference>
<feature type="region of interest" description="Disordered" evidence="4">
    <location>
        <begin position="961"/>
        <end position="1003"/>
    </location>
</feature>
<evidence type="ECO:0000313" key="6">
    <source>
        <dbReference type="Proteomes" id="UP000224006"/>
    </source>
</evidence>
<dbReference type="STRING" id="94643.A0A2A9MAR0"/>
<feature type="compositionally biased region" description="Basic and acidic residues" evidence="4">
    <location>
        <begin position="1044"/>
        <end position="1053"/>
    </location>
</feature>
<feature type="compositionally biased region" description="Basic and acidic residues" evidence="4">
    <location>
        <begin position="165"/>
        <end position="175"/>
    </location>
</feature>
<feature type="region of interest" description="Disordered" evidence="4">
    <location>
        <begin position="628"/>
        <end position="661"/>
    </location>
</feature>
<dbReference type="PROSITE" id="PS50005">
    <property type="entry name" value="TPR"/>
    <property type="match status" value="1"/>
</dbReference>
<dbReference type="InterPro" id="IPR011990">
    <property type="entry name" value="TPR-like_helical_dom_sf"/>
</dbReference>
<evidence type="ECO:0000256" key="3">
    <source>
        <dbReference type="PROSITE-ProRule" id="PRU00339"/>
    </source>
</evidence>
<dbReference type="KEGG" id="bbes:BESB_013850"/>
<feature type="region of interest" description="Disordered" evidence="4">
    <location>
        <begin position="359"/>
        <end position="379"/>
    </location>
</feature>
<dbReference type="OrthoDB" id="329563at2759"/>
<evidence type="ECO:0000256" key="1">
    <source>
        <dbReference type="ARBA" id="ARBA00022803"/>
    </source>
</evidence>
<evidence type="ECO:0000256" key="2">
    <source>
        <dbReference type="ARBA" id="ARBA00038210"/>
    </source>
</evidence>
<protein>
    <submittedName>
        <fullName evidence="5">Tetratricopeptide repeat-containing protein</fullName>
    </submittedName>
</protein>
<comment type="similarity">
    <text evidence="2">Belongs to the APC3/CDC27 family.</text>
</comment>
<dbReference type="VEuPathDB" id="ToxoDB:BESB_013850"/>
<dbReference type="GeneID" id="40306447"/>
<keyword evidence="1 3" id="KW-0802">TPR repeat</keyword>
<feature type="region of interest" description="Disordered" evidence="4">
    <location>
        <begin position="144"/>
        <end position="176"/>
    </location>
</feature>
<dbReference type="RefSeq" id="XP_029216782.1">
    <property type="nucleotide sequence ID" value="XM_029360115.1"/>
</dbReference>
<dbReference type="SUPFAM" id="SSF48452">
    <property type="entry name" value="TPR-like"/>
    <property type="match status" value="1"/>
</dbReference>
<dbReference type="EMBL" id="NWUJ01000010">
    <property type="protein sequence ID" value="PFH32773.1"/>
    <property type="molecule type" value="Genomic_DNA"/>
</dbReference>
<sequence length="1053" mass="116747">MVGALGFGDPSPSVQTSCQDCALSRESERHLPRPWHHYEQLLKAAIELSEACGLPRQRRLFRDFLNHNIDVLDQLYEQHCAAADAAPRRHPKRRSSVLSHRAARVGCDDEDPQGSLGGPSCHDHGLAGSDAHVVACTEAESGHLATSGEKLEDKDHATGFSSGERSAEKPTDSVSRRLSQLATVARSARRATRCTHTAVEVYRHLRASSVAEGAGVFDPSATYFAGRVSSDLIRSTATERKSMMVSEFCEQLPLQVMLEKLSWAWSCVVLHAPRQDVVYALFGDMLFSAHQQHQRQPLRVPLHLCRNLGASPILSTEEDVIIRIAAFLALPVNPEDAPRSSASGSGYASAFRGACAHHVESADGSRSRSPRPREPFARRGDERLHVGAQAWRGVTEIGISWYLLAMVYERDSRTTAETPEERAFLRRCAAVCYLRCLLAWPFMLHSWARLVPLVMSEPSSLYCLSLLLYHRDEQRACRAGESARGAGARPASASAWCMLASARDVLGFLFSAAKLRESAFFSLVAPHVSAVHPPAEAGRAPPDAASDGVSLFASVLHRVAAVQLCMARGEARDALALLETWTLLPEGSSFMEEIIGCCFLQAGQPERGVDFLLRSVQQHQLLEQEDECLRRQEGGETLESPEDAEKDAAEACPPALEPPEEAGCRCSSALWQVGRRRAATALVDWLLQRPGAQTSPQLWGAVGNLLSLHRKSDEALKALFRAVELADDYPYAYTLCAHELLQRNQREEAQALIEHGIQSRGLLKSLPLHALSLLLELQRQAKSASERGKCFSGDVKGDQDLERQRTLPGCLEDPASLKDLERLQHPQTLKKIAEQLLRVGQARRAYNLLLRAARMMPGDGEIFYRLGCIKISFHQYGEALQFLQRAARLAPLDPDVQVALSRVYSKLLQPRQAFRHLQAALRLTTDAEEQNRISDQVTDLWSCTGVDDEFLTGVDEEVRPRKYRRQDRDDPIDEIYMDSPQPADIESNLDDDECDPMALPESAIPEASHYPYPLLNYRLTRMQEGNAVSAASLRESSESNAAETSRREWANVW</sequence>
<evidence type="ECO:0000256" key="4">
    <source>
        <dbReference type="SAM" id="MobiDB-lite"/>
    </source>
</evidence>